<evidence type="ECO:0000313" key="2">
    <source>
        <dbReference type="EMBL" id="GHE95893.1"/>
    </source>
</evidence>
<dbReference type="EMBL" id="BNAH01000011">
    <property type="protein sequence ID" value="GHE95893.1"/>
    <property type="molecule type" value="Genomic_DNA"/>
</dbReference>
<dbReference type="InterPro" id="IPR052512">
    <property type="entry name" value="4CMD/NDH-1_regulator"/>
</dbReference>
<evidence type="ECO:0000313" key="3">
    <source>
        <dbReference type="Proteomes" id="UP000626370"/>
    </source>
</evidence>
<dbReference type="Pfam" id="PF02627">
    <property type="entry name" value="CMD"/>
    <property type="match status" value="1"/>
</dbReference>
<keyword evidence="3" id="KW-1185">Reference proteome</keyword>
<dbReference type="SUPFAM" id="SSF69118">
    <property type="entry name" value="AhpD-like"/>
    <property type="match status" value="1"/>
</dbReference>
<accession>A0ABQ3IZ77</accession>
<reference evidence="3" key="1">
    <citation type="journal article" date="2019" name="Int. J. Syst. Evol. Microbiol.">
        <title>The Global Catalogue of Microorganisms (GCM) 10K type strain sequencing project: providing services to taxonomists for standard genome sequencing and annotation.</title>
        <authorList>
            <consortium name="The Broad Institute Genomics Platform"/>
            <consortium name="The Broad Institute Genome Sequencing Center for Infectious Disease"/>
            <person name="Wu L."/>
            <person name="Ma J."/>
        </authorList>
    </citation>
    <scope>NUCLEOTIDE SEQUENCE [LARGE SCALE GENOMIC DNA]</scope>
    <source>
        <strain evidence="3">CGMCC 1.15922</strain>
    </source>
</reference>
<dbReference type="Proteomes" id="UP000626370">
    <property type="component" value="Unassembled WGS sequence"/>
</dbReference>
<evidence type="ECO:0000259" key="1">
    <source>
        <dbReference type="Pfam" id="PF02627"/>
    </source>
</evidence>
<dbReference type="InterPro" id="IPR003779">
    <property type="entry name" value="CMD-like"/>
</dbReference>
<dbReference type="PANTHER" id="PTHR33570">
    <property type="entry name" value="4-CARBOXYMUCONOLACTONE DECARBOXYLASE FAMILY PROTEIN"/>
    <property type="match status" value="1"/>
</dbReference>
<organism evidence="2 3">
    <name type="scientific">Thalassotalea profundi</name>
    <dbReference type="NCBI Taxonomy" id="2036687"/>
    <lineage>
        <taxon>Bacteria</taxon>
        <taxon>Pseudomonadati</taxon>
        <taxon>Pseudomonadota</taxon>
        <taxon>Gammaproteobacteria</taxon>
        <taxon>Alteromonadales</taxon>
        <taxon>Colwelliaceae</taxon>
        <taxon>Thalassotalea</taxon>
    </lineage>
</organism>
<comment type="caution">
    <text evidence="2">The sequence shown here is derived from an EMBL/GenBank/DDBJ whole genome shotgun (WGS) entry which is preliminary data.</text>
</comment>
<feature type="domain" description="Carboxymuconolactone decarboxylase-like" evidence="1">
    <location>
        <begin position="32"/>
        <end position="113"/>
    </location>
</feature>
<sequence>MDNKGEIIRRQVMGDEFVNKALANSDEFTQPMQHYINQHGWGATWQREGIDLKTRSLVTIAMLTALKASTELTGHLRGAINNGATQSEIQEVLLHSAVYCGAPAAQEAFRTAKAFFDSIEK</sequence>
<dbReference type="RefSeq" id="WP_189378767.1">
    <property type="nucleotide sequence ID" value="NZ_BNAH01000011.1"/>
</dbReference>
<gene>
    <name evidence="2" type="primary">pcaC-2</name>
    <name evidence="2" type="ORF">GCM10011501_26850</name>
</gene>
<proteinExistence type="predicted"/>
<name>A0ABQ3IZ77_9GAMM</name>
<dbReference type="InterPro" id="IPR029032">
    <property type="entry name" value="AhpD-like"/>
</dbReference>
<dbReference type="Gene3D" id="1.20.1290.10">
    <property type="entry name" value="AhpD-like"/>
    <property type="match status" value="1"/>
</dbReference>
<protein>
    <submittedName>
        <fullName evidence="2">4-carboxymuconolactone decarboxylase</fullName>
    </submittedName>
</protein>
<dbReference type="PANTHER" id="PTHR33570:SF2">
    <property type="entry name" value="CARBOXYMUCONOLACTONE DECARBOXYLASE-LIKE DOMAIN-CONTAINING PROTEIN"/>
    <property type="match status" value="1"/>
</dbReference>